<dbReference type="InterPro" id="IPR043917">
    <property type="entry name" value="DUF5753"/>
</dbReference>
<evidence type="ECO:0000259" key="1">
    <source>
        <dbReference type="PROSITE" id="PS50943"/>
    </source>
</evidence>
<proteinExistence type="predicted"/>
<dbReference type="InterPro" id="IPR001387">
    <property type="entry name" value="Cro/C1-type_HTH"/>
</dbReference>
<dbReference type="Proteomes" id="UP001432209">
    <property type="component" value="Chromosome"/>
</dbReference>
<gene>
    <name evidence="2" type="ORF">OG442_24655</name>
</gene>
<dbReference type="Gene3D" id="1.10.260.40">
    <property type="entry name" value="lambda repressor-like DNA-binding domains"/>
    <property type="match status" value="1"/>
</dbReference>
<protein>
    <submittedName>
        <fullName evidence="2">Helix-turn-helix domain-containing protein</fullName>
    </submittedName>
</protein>
<name>A0ABZ2A8E6_STRNV</name>
<dbReference type="SMART" id="SM00530">
    <property type="entry name" value="HTH_XRE"/>
    <property type="match status" value="1"/>
</dbReference>
<dbReference type="InterPro" id="IPR010982">
    <property type="entry name" value="Lambda_DNA-bd_dom_sf"/>
</dbReference>
<dbReference type="PROSITE" id="PS50943">
    <property type="entry name" value="HTH_CROC1"/>
    <property type="match status" value="1"/>
</dbReference>
<keyword evidence="3" id="KW-1185">Reference proteome</keyword>
<reference evidence="2" key="1">
    <citation type="submission" date="2022-10" db="EMBL/GenBank/DDBJ databases">
        <title>The complete genomes of actinobacterial strains from the NBC collection.</title>
        <authorList>
            <person name="Joergensen T.S."/>
            <person name="Alvarez Arevalo M."/>
            <person name="Sterndorff E.B."/>
            <person name="Faurdal D."/>
            <person name="Vuksanovic O."/>
            <person name="Mourched A.-S."/>
            <person name="Charusanti P."/>
            <person name="Shaw S."/>
            <person name="Blin K."/>
            <person name="Weber T."/>
        </authorList>
    </citation>
    <scope>NUCLEOTIDE SEQUENCE</scope>
    <source>
        <strain evidence="2">NBC_01432</strain>
    </source>
</reference>
<dbReference type="SUPFAM" id="SSF47413">
    <property type="entry name" value="lambda repressor-like DNA-binding domains"/>
    <property type="match status" value="1"/>
</dbReference>
<feature type="domain" description="HTH cro/C1-type" evidence="1">
    <location>
        <begin position="20"/>
        <end position="76"/>
    </location>
</feature>
<dbReference type="Pfam" id="PF13560">
    <property type="entry name" value="HTH_31"/>
    <property type="match status" value="1"/>
</dbReference>
<dbReference type="GeneID" id="91342520"/>
<dbReference type="RefSeq" id="WP_329078114.1">
    <property type="nucleotide sequence ID" value="NZ_CP108849.2"/>
</dbReference>
<accession>A0ABZ2A8E6</accession>
<organism evidence="2 3">
    <name type="scientific">Streptomyces niveus</name>
    <name type="common">Streptomyces spheroides</name>
    <dbReference type="NCBI Taxonomy" id="193462"/>
    <lineage>
        <taxon>Bacteria</taxon>
        <taxon>Bacillati</taxon>
        <taxon>Actinomycetota</taxon>
        <taxon>Actinomycetes</taxon>
        <taxon>Kitasatosporales</taxon>
        <taxon>Streptomycetaceae</taxon>
        <taxon>Streptomyces</taxon>
    </lineage>
</organism>
<dbReference type="Pfam" id="PF19054">
    <property type="entry name" value="DUF5753"/>
    <property type="match status" value="1"/>
</dbReference>
<evidence type="ECO:0000313" key="2">
    <source>
        <dbReference type="EMBL" id="WUX54481.1"/>
    </source>
</evidence>
<dbReference type="CDD" id="cd00093">
    <property type="entry name" value="HTH_XRE"/>
    <property type="match status" value="1"/>
</dbReference>
<dbReference type="EMBL" id="CP109495">
    <property type="protein sequence ID" value="WUX54481.1"/>
    <property type="molecule type" value="Genomic_DNA"/>
</dbReference>
<sequence length="283" mass="31033">MPASPSSSAQAARARVARRLRDLRADAGISGSELAARAGWTHPKTSRLENARTPPTPADIRAWCAACGADEEADDLIVASRDAESQYVEWRRRVRTGLKTLQESYLPLFQRTELFRIYSTTMVPGLLQTDGYLRSLLGGITDFREIPNDVEAAVAARLERSRIIHQPGHRFALLIEESVLHHQLGDSDAMAAQLGHLLTAGAIPSVSLGVIPAATRERGHWPMETFHVYDDSLVSVELLSARVTVTEPSEIALYIRAFERLRTMAVYGADARALVVKALDALG</sequence>
<evidence type="ECO:0000313" key="3">
    <source>
        <dbReference type="Proteomes" id="UP001432209"/>
    </source>
</evidence>